<keyword evidence="1" id="KW-0472">Membrane</keyword>
<sequence length="81" mass="8273">MRLGIKIVFQSVDPATGVEAGSATGPLPSVTEILASGVVVAAMMVTPPVTVVPAIFLMSGMLSITSGKRQFTGATKLSPWV</sequence>
<gene>
    <name evidence="2" type="ordered locus">zobellia_2886</name>
</gene>
<keyword evidence="1" id="KW-1133">Transmembrane helix</keyword>
<protein>
    <submittedName>
        <fullName evidence="2">Uncharacterized protein</fullName>
    </submittedName>
</protein>
<proteinExistence type="predicted"/>
<keyword evidence="1" id="KW-0812">Transmembrane</keyword>
<dbReference type="Proteomes" id="UP000008898">
    <property type="component" value="Chromosome"/>
</dbReference>
<evidence type="ECO:0000256" key="1">
    <source>
        <dbReference type="SAM" id="Phobius"/>
    </source>
</evidence>
<reference evidence="3" key="1">
    <citation type="submission" date="2009-07" db="EMBL/GenBank/DDBJ databases">
        <title>Complete genome sequence of Zobellia galactanivorans Dsij.</title>
        <authorList>
            <consortium name="Genoscope - CEA"/>
        </authorList>
    </citation>
    <scope>NUCLEOTIDE SEQUENCE [LARGE SCALE GENOMIC DNA]</scope>
    <source>
        <strain evidence="3">DSM 12802 / CCUG 47099 / CIP 106680 / NCIMB 13871 / Dsij</strain>
    </source>
</reference>
<dbReference type="KEGG" id="zga:ZOBELLIA_2886"/>
<feature type="transmembrane region" description="Helical" evidence="1">
    <location>
        <begin position="33"/>
        <end position="59"/>
    </location>
</feature>
<name>G0KZK5_ZOBGA</name>
<dbReference type="EMBL" id="FP476056">
    <property type="protein sequence ID" value="CAZ97033.1"/>
    <property type="molecule type" value="Genomic_DNA"/>
</dbReference>
<organism evidence="2 3">
    <name type="scientific">Zobellia galactanivorans (strain DSM 12802 / CCUG 47099 / CIP 106680 / NCIMB 13871 / Dsij)</name>
    <dbReference type="NCBI Taxonomy" id="63186"/>
    <lineage>
        <taxon>Bacteria</taxon>
        <taxon>Pseudomonadati</taxon>
        <taxon>Bacteroidota</taxon>
        <taxon>Flavobacteriia</taxon>
        <taxon>Flavobacteriales</taxon>
        <taxon>Flavobacteriaceae</taxon>
        <taxon>Zobellia</taxon>
    </lineage>
</organism>
<accession>G0KZK5</accession>
<evidence type="ECO:0000313" key="3">
    <source>
        <dbReference type="Proteomes" id="UP000008898"/>
    </source>
</evidence>
<keyword evidence="3" id="KW-1185">Reference proteome</keyword>
<evidence type="ECO:0000313" key="2">
    <source>
        <dbReference type="EMBL" id="CAZ97033.1"/>
    </source>
</evidence>
<dbReference type="HOGENOM" id="CLU_2573168_0_0_10"/>
<dbReference type="AlphaFoldDB" id="G0KZK5"/>
<reference evidence="2 3" key="2">
    <citation type="journal article" date="2012" name="Environ. Microbiol.">
        <title>Characterization of the first alginolytic operons in a marine bacterium: from their emergence in marine Flavobacteriia to their independent transfers to marine Proteobacteria and human gut Bacteroides.</title>
        <authorList>
            <person name="Thomas F."/>
            <person name="Barbeyron T."/>
            <person name="Tonon T."/>
            <person name="Genicot S."/>
            <person name="Czjzek M."/>
            <person name="Michel G."/>
        </authorList>
    </citation>
    <scope>NUCLEOTIDE SEQUENCE [LARGE SCALE GENOMIC DNA]</scope>
    <source>
        <strain evidence="3">DSM 12802 / CCUG 47099 / CIP 106680 / NCIMB 13871 / Dsij</strain>
    </source>
</reference>